<dbReference type="GO" id="GO:0016020">
    <property type="term" value="C:membrane"/>
    <property type="evidence" value="ECO:0007669"/>
    <property type="project" value="UniProtKB-SubCell"/>
</dbReference>
<organism evidence="11 14">
    <name type="scientific">Aureobasidium pullulans</name>
    <name type="common">Black yeast</name>
    <name type="synonym">Pullularia pullulans</name>
    <dbReference type="NCBI Taxonomy" id="5580"/>
    <lineage>
        <taxon>Eukaryota</taxon>
        <taxon>Fungi</taxon>
        <taxon>Dikarya</taxon>
        <taxon>Ascomycota</taxon>
        <taxon>Pezizomycotina</taxon>
        <taxon>Dothideomycetes</taxon>
        <taxon>Dothideomycetidae</taxon>
        <taxon>Dothideales</taxon>
        <taxon>Saccotheciaceae</taxon>
        <taxon>Aureobasidium</taxon>
    </lineage>
</organism>
<evidence type="ECO:0000313" key="12">
    <source>
        <dbReference type="Proteomes" id="UP000304928"/>
    </source>
</evidence>
<dbReference type="EMBL" id="QZAO01000777">
    <property type="protein sequence ID" value="THW58411.1"/>
    <property type="molecule type" value="Genomic_DNA"/>
</dbReference>
<sequence>MSLIIDNMADFVKGLFGGAKPSVGGAVPSADSDFADFADAPSPTPASLSSTLSAPPAYQTFGAKIDISDRPFTKWYNVHERVTWSDFKTEGFVIPFLLLTIFIHFWGVRSNRRRANAWIRSHVNALENEFTHVGFGKKINPATVSPDVAMSAGDNINPEILREKSKDVFLSYATGRQNVACVDVKLSLLKRYNPFSLISELGLGFFFESMAGTGEKAEITITPFDGKEAQYFRVREGEEKRFKDTSYDGFIFAIVNKDAMRKVREERYDVSLTTTKDHAKLPPWVSVMSESAEVTEMLLTQELANAIKECGDDLESLIVTDLPVDAPRTLDELVPKKRVVLTLKLNSGTNTTSLFSYFLRMPDQLVTSAHFRPEVMRRIRQTREEEAKKVRKIVEAEGAEDRKLLSDKAKKEQRDRKLKGMSADEQKRFLEREREKDMRKRGGRQTMRA</sequence>
<dbReference type="GO" id="GO:0032469">
    <property type="term" value="P:endoplasmic reticulum calcium ion homeostasis"/>
    <property type="evidence" value="ECO:0007669"/>
    <property type="project" value="InterPro"/>
</dbReference>
<evidence type="ECO:0000313" key="10">
    <source>
        <dbReference type="EMBL" id="THX37723.1"/>
    </source>
</evidence>
<dbReference type="Proteomes" id="UP000304951">
    <property type="component" value="Unassembled WGS sequence"/>
</dbReference>
<dbReference type="Proteomes" id="UP000308724">
    <property type="component" value="Unassembled WGS sequence"/>
</dbReference>
<evidence type="ECO:0000313" key="9">
    <source>
        <dbReference type="EMBL" id="THW89343.1"/>
    </source>
</evidence>
<dbReference type="InterPro" id="IPR012879">
    <property type="entry name" value="CCDC47"/>
</dbReference>
<dbReference type="GO" id="GO:0005509">
    <property type="term" value="F:calcium ion binding"/>
    <property type="evidence" value="ECO:0007669"/>
    <property type="project" value="InterPro"/>
</dbReference>
<evidence type="ECO:0000256" key="2">
    <source>
        <dbReference type="ARBA" id="ARBA00022692"/>
    </source>
</evidence>
<dbReference type="AlphaFoldDB" id="A0A4S9XBB8"/>
<feature type="transmembrane region" description="Helical" evidence="6">
    <location>
        <begin position="91"/>
        <end position="108"/>
    </location>
</feature>
<dbReference type="PANTHER" id="PTHR12883">
    <property type="entry name" value="ADIPOCYTE-SPECIFIC PROTEIN 4-RELATED"/>
    <property type="match status" value="1"/>
</dbReference>
<gene>
    <name evidence="11" type="ORF">D6C78_08466</name>
    <name evidence="10" type="ORF">D6D10_05670</name>
    <name evidence="9" type="ORF">D6D15_05339</name>
    <name evidence="8" type="ORF">D6D19_10414</name>
    <name evidence="7" type="ORF">D6D28_06838</name>
</gene>
<evidence type="ECO:0000313" key="16">
    <source>
        <dbReference type="Proteomes" id="UP000308953"/>
    </source>
</evidence>
<evidence type="ECO:0000313" key="14">
    <source>
        <dbReference type="Proteomes" id="UP000308724"/>
    </source>
</evidence>
<dbReference type="EMBL" id="QZAF01000336">
    <property type="protein sequence ID" value="THV68280.1"/>
    <property type="molecule type" value="Genomic_DNA"/>
</dbReference>
<name>A0A4S9XBB8_AURPU</name>
<dbReference type="GO" id="GO:0005783">
    <property type="term" value="C:endoplasmic reticulum"/>
    <property type="evidence" value="ECO:0007669"/>
    <property type="project" value="InterPro"/>
</dbReference>
<dbReference type="EMBL" id="QZAR01000084">
    <property type="protein sequence ID" value="THW89343.1"/>
    <property type="molecule type" value="Genomic_DNA"/>
</dbReference>
<dbReference type="EMBL" id="QZAV01000123">
    <property type="protein sequence ID" value="THX37723.1"/>
    <property type="molecule type" value="Genomic_DNA"/>
</dbReference>
<dbReference type="Pfam" id="PF07946">
    <property type="entry name" value="CCDC47"/>
    <property type="match status" value="1"/>
</dbReference>
<evidence type="ECO:0000256" key="3">
    <source>
        <dbReference type="ARBA" id="ARBA00022989"/>
    </source>
</evidence>
<evidence type="ECO:0000313" key="15">
    <source>
        <dbReference type="Proteomes" id="UP000308802"/>
    </source>
</evidence>
<evidence type="ECO:0000313" key="13">
    <source>
        <dbReference type="Proteomes" id="UP000304951"/>
    </source>
</evidence>
<evidence type="ECO:0000256" key="4">
    <source>
        <dbReference type="ARBA" id="ARBA00023136"/>
    </source>
</evidence>
<dbReference type="Proteomes" id="UP000308802">
    <property type="component" value="Unassembled WGS sequence"/>
</dbReference>
<dbReference type="EMBL" id="QZBZ01000254">
    <property type="protein sequence ID" value="TIA32099.1"/>
    <property type="molecule type" value="Genomic_DNA"/>
</dbReference>
<evidence type="ECO:0000256" key="5">
    <source>
        <dbReference type="SAM" id="MobiDB-lite"/>
    </source>
</evidence>
<protein>
    <submittedName>
        <fullName evidence="11">DUF1682-domain-containing protein</fullName>
    </submittedName>
</protein>
<comment type="subcellular location">
    <subcellularLocation>
        <location evidence="1">Membrane</location>
        <topology evidence="1">Single-pass membrane protein</topology>
    </subcellularLocation>
</comment>
<evidence type="ECO:0000313" key="11">
    <source>
        <dbReference type="EMBL" id="TIA32099.1"/>
    </source>
</evidence>
<dbReference type="PANTHER" id="PTHR12883:SF0">
    <property type="entry name" value="PAT COMPLEX SUBUNIT CCDC47"/>
    <property type="match status" value="1"/>
</dbReference>
<dbReference type="Proteomes" id="UP000304928">
    <property type="component" value="Unassembled WGS sequence"/>
</dbReference>
<feature type="compositionally biased region" description="Basic and acidic residues" evidence="5">
    <location>
        <begin position="401"/>
        <end position="415"/>
    </location>
</feature>
<reference evidence="12 13" key="1">
    <citation type="submission" date="2018-10" db="EMBL/GenBank/DDBJ databases">
        <title>Fifty Aureobasidium pullulans genomes reveal a recombining polyextremotolerant generalist.</title>
        <authorList>
            <person name="Gostincar C."/>
            <person name="Turk M."/>
            <person name="Zajc J."/>
            <person name="Gunde-Cimerman N."/>
        </authorList>
    </citation>
    <scope>NUCLEOTIDE SEQUENCE [LARGE SCALE GENOMIC DNA]</scope>
    <source>
        <strain evidence="9 12">EXF-10507</strain>
        <strain evidence="8 15">EXF-10659</strain>
        <strain evidence="7 13">EXF-11900</strain>
        <strain evidence="11 14">EXF-1645</strain>
        <strain evidence="10 16">EXF-9785</strain>
    </source>
</reference>
<evidence type="ECO:0000256" key="6">
    <source>
        <dbReference type="SAM" id="Phobius"/>
    </source>
</evidence>
<comment type="caution">
    <text evidence="11">The sequence shown here is derived from an EMBL/GenBank/DDBJ whole genome shotgun (WGS) entry which is preliminary data.</text>
</comment>
<feature type="compositionally biased region" description="Basic and acidic residues" evidence="5">
    <location>
        <begin position="422"/>
        <end position="440"/>
    </location>
</feature>
<keyword evidence="3 6" id="KW-1133">Transmembrane helix</keyword>
<keyword evidence="4 6" id="KW-0472">Membrane</keyword>
<accession>A0A4S9XBB8</accession>
<feature type="region of interest" description="Disordered" evidence="5">
    <location>
        <begin position="401"/>
        <end position="449"/>
    </location>
</feature>
<evidence type="ECO:0000313" key="7">
    <source>
        <dbReference type="EMBL" id="THV68280.1"/>
    </source>
</evidence>
<evidence type="ECO:0000256" key="1">
    <source>
        <dbReference type="ARBA" id="ARBA00004167"/>
    </source>
</evidence>
<keyword evidence="2 6" id="KW-0812">Transmembrane</keyword>
<proteinExistence type="predicted"/>
<dbReference type="Proteomes" id="UP000308953">
    <property type="component" value="Unassembled WGS sequence"/>
</dbReference>
<evidence type="ECO:0000313" key="8">
    <source>
        <dbReference type="EMBL" id="THW58411.1"/>
    </source>
</evidence>